<keyword evidence="7" id="KW-0479">Metal-binding</keyword>
<dbReference type="EMBL" id="JAHQIW010005932">
    <property type="protein sequence ID" value="KAJ1367501.1"/>
    <property type="molecule type" value="Genomic_DNA"/>
</dbReference>
<dbReference type="AlphaFoldDB" id="A0AAD5R0X2"/>
<dbReference type="PANTHER" id="PTHR11616">
    <property type="entry name" value="SODIUM/CHLORIDE DEPENDENT TRANSPORTER"/>
    <property type="match status" value="1"/>
</dbReference>
<feature type="transmembrane region" description="Helical" evidence="8">
    <location>
        <begin position="175"/>
        <end position="192"/>
    </location>
</feature>
<proteinExistence type="predicted"/>
<evidence type="ECO:0000256" key="5">
    <source>
        <dbReference type="ARBA" id="ARBA00022989"/>
    </source>
</evidence>
<dbReference type="PROSITE" id="PS50267">
    <property type="entry name" value="NA_NEUROTRAN_SYMP_3"/>
    <property type="match status" value="1"/>
</dbReference>
<feature type="binding site" evidence="7">
    <location>
        <position position="183"/>
    </location>
    <ligand>
        <name>Na(+)</name>
        <dbReference type="ChEBI" id="CHEBI:29101"/>
        <label>1</label>
    </ligand>
</feature>
<feature type="transmembrane region" description="Helical" evidence="8">
    <location>
        <begin position="102"/>
        <end position="126"/>
    </location>
</feature>
<comment type="subcellular location">
    <subcellularLocation>
        <location evidence="1">Membrane</location>
        <topology evidence="1">Multi-pass membrane protein</topology>
    </subcellularLocation>
</comment>
<evidence type="ECO:0000256" key="3">
    <source>
        <dbReference type="ARBA" id="ARBA00022692"/>
    </source>
</evidence>
<dbReference type="GO" id="GO:0089718">
    <property type="term" value="P:amino acid import across plasma membrane"/>
    <property type="evidence" value="ECO:0007669"/>
    <property type="project" value="TreeGrafter"/>
</dbReference>
<dbReference type="GO" id="GO:0046872">
    <property type="term" value="F:metal ion binding"/>
    <property type="evidence" value="ECO:0007669"/>
    <property type="project" value="UniProtKB-KW"/>
</dbReference>
<evidence type="ECO:0000256" key="4">
    <source>
        <dbReference type="ARBA" id="ARBA00022847"/>
    </source>
</evidence>
<dbReference type="InterPro" id="IPR037272">
    <property type="entry name" value="SNS_sf"/>
</dbReference>
<accession>A0AAD5R0X2</accession>
<dbReference type="GO" id="GO:0015179">
    <property type="term" value="F:L-amino acid transmembrane transporter activity"/>
    <property type="evidence" value="ECO:0007669"/>
    <property type="project" value="TreeGrafter"/>
</dbReference>
<keyword evidence="6 8" id="KW-0472">Membrane</keyword>
<keyword evidence="2" id="KW-0813">Transport</keyword>
<evidence type="ECO:0000313" key="10">
    <source>
        <dbReference type="Proteomes" id="UP001196413"/>
    </source>
</evidence>
<comment type="caution">
    <text evidence="9">The sequence shown here is derived from an EMBL/GenBank/DDBJ whole genome shotgun (WGS) entry which is preliminary data.</text>
</comment>
<evidence type="ECO:0000256" key="7">
    <source>
        <dbReference type="PIRSR" id="PIRSR600175-1"/>
    </source>
</evidence>
<dbReference type="PANTHER" id="PTHR11616:SF324">
    <property type="entry name" value="SODIUM-DEPENDENT TRANSPORTER SNF-12"/>
    <property type="match status" value="1"/>
</dbReference>
<keyword evidence="4" id="KW-0769">Symport</keyword>
<organism evidence="9 10">
    <name type="scientific">Parelaphostrongylus tenuis</name>
    <name type="common">Meningeal worm</name>
    <dbReference type="NCBI Taxonomy" id="148309"/>
    <lineage>
        <taxon>Eukaryota</taxon>
        <taxon>Metazoa</taxon>
        <taxon>Ecdysozoa</taxon>
        <taxon>Nematoda</taxon>
        <taxon>Chromadorea</taxon>
        <taxon>Rhabditida</taxon>
        <taxon>Rhabditina</taxon>
        <taxon>Rhabditomorpha</taxon>
        <taxon>Strongyloidea</taxon>
        <taxon>Metastrongylidae</taxon>
        <taxon>Parelaphostrongylus</taxon>
    </lineage>
</organism>
<evidence type="ECO:0000256" key="2">
    <source>
        <dbReference type="ARBA" id="ARBA00022448"/>
    </source>
</evidence>
<name>A0AAD5R0X2_PARTN</name>
<dbReference type="GO" id="GO:0005886">
    <property type="term" value="C:plasma membrane"/>
    <property type="evidence" value="ECO:0007669"/>
    <property type="project" value="TreeGrafter"/>
</dbReference>
<evidence type="ECO:0000256" key="1">
    <source>
        <dbReference type="ARBA" id="ARBA00004141"/>
    </source>
</evidence>
<feature type="transmembrane region" description="Helical" evidence="8">
    <location>
        <begin position="146"/>
        <end position="163"/>
    </location>
</feature>
<reference evidence="9" key="1">
    <citation type="submission" date="2021-06" db="EMBL/GenBank/DDBJ databases">
        <title>Parelaphostrongylus tenuis whole genome reference sequence.</title>
        <authorList>
            <person name="Garwood T.J."/>
            <person name="Larsen P.A."/>
            <person name="Fountain-Jones N.M."/>
            <person name="Garbe J.R."/>
            <person name="Macchietto M.G."/>
            <person name="Kania S.A."/>
            <person name="Gerhold R.W."/>
            <person name="Richards J.E."/>
            <person name="Wolf T.M."/>
        </authorList>
    </citation>
    <scope>NUCLEOTIDE SEQUENCE</scope>
    <source>
        <strain evidence="9">MNPRO001-30</strain>
        <tissue evidence="9">Meninges</tissue>
    </source>
</reference>
<dbReference type="Pfam" id="PF00209">
    <property type="entry name" value="SNF"/>
    <property type="match status" value="1"/>
</dbReference>
<sequence>MLAVNSISRLIVRDDALHMWKLTALNASVDFGPVKNVTLAPSEQFFHYDILSLASDTQLTSTLPQRHIVLALSITWLLAFAGTCRGTTWISWAFRFTATIPYLMLLILLIRGLSLPGANIGLSFLFSSTSDSLPSFEMWSAAAEQVLFEIGVGAGATISTAAYSRHRNNVYRDAALLIIIILNEIAAAINIYT</sequence>
<dbReference type="SUPFAM" id="SSF161070">
    <property type="entry name" value="SNF-like"/>
    <property type="match status" value="1"/>
</dbReference>
<protein>
    <submittedName>
        <fullName evidence="9">Transporter</fullName>
    </submittedName>
</protein>
<evidence type="ECO:0000256" key="6">
    <source>
        <dbReference type="ARBA" id="ARBA00023136"/>
    </source>
</evidence>
<dbReference type="GO" id="GO:0005283">
    <property type="term" value="F:amino acid:sodium symporter activity"/>
    <property type="evidence" value="ECO:0007669"/>
    <property type="project" value="TreeGrafter"/>
</dbReference>
<dbReference type="InterPro" id="IPR000175">
    <property type="entry name" value="Na/ntran_symport"/>
</dbReference>
<keyword evidence="7" id="KW-0915">Sodium</keyword>
<gene>
    <name evidence="9" type="primary">SNF-12_2</name>
    <name evidence="9" type="ORF">KIN20_028430</name>
</gene>
<evidence type="ECO:0000313" key="9">
    <source>
        <dbReference type="EMBL" id="KAJ1367501.1"/>
    </source>
</evidence>
<evidence type="ECO:0000256" key="8">
    <source>
        <dbReference type="SAM" id="Phobius"/>
    </source>
</evidence>
<keyword evidence="10" id="KW-1185">Reference proteome</keyword>
<keyword evidence="5 8" id="KW-1133">Transmembrane helix</keyword>
<keyword evidence="3 8" id="KW-0812">Transmembrane</keyword>
<dbReference type="Proteomes" id="UP001196413">
    <property type="component" value="Unassembled WGS sequence"/>
</dbReference>